<dbReference type="Pfam" id="PF18962">
    <property type="entry name" value="Por_Secre_tail"/>
    <property type="match status" value="1"/>
</dbReference>
<dbReference type="GO" id="GO:0030246">
    <property type="term" value="F:carbohydrate binding"/>
    <property type="evidence" value="ECO:0007669"/>
    <property type="project" value="InterPro"/>
</dbReference>
<dbReference type="SMART" id="SM00606">
    <property type="entry name" value="CBD_IV"/>
    <property type="match status" value="2"/>
</dbReference>
<dbReference type="AlphaFoldDB" id="A0A940X5J5"/>
<dbReference type="NCBIfam" id="TIGR04183">
    <property type="entry name" value="Por_Secre_tail"/>
    <property type="match status" value="1"/>
</dbReference>
<evidence type="ECO:0000313" key="4">
    <source>
        <dbReference type="Proteomes" id="UP000675047"/>
    </source>
</evidence>
<feature type="domain" description="CBM6" evidence="2">
    <location>
        <begin position="388"/>
        <end position="507"/>
    </location>
</feature>
<dbReference type="EMBL" id="JAGFBV010000002">
    <property type="protein sequence ID" value="MBP4136804.1"/>
    <property type="molecule type" value="Genomic_DNA"/>
</dbReference>
<dbReference type="InterPro" id="IPR005084">
    <property type="entry name" value="CBM6"/>
</dbReference>
<comment type="caution">
    <text evidence="3">The sequence shown here is derived from an EMBL/GenBank/DDBJ whole genome shotgun (WGS) entry which is preliminary data.</text>
</comment>
<dbReference type="InterPro" id="IPR050410">
    <property type="entry name" value="CCR4/nocturin_mRNA_transcr"/>
</dbReference>
<dbReference type="InterPro" id="IPR006584">
    <property type="entry name" value="Cellulose-bd_IV"/>
</dbReference>
<dbReference type="PANTHER" id="PTHR12121:SF36">
    <property type="entry name" value="ENDONUCLEASE_EXONUCLEASE_PHOSPHATASE DOMAIN-CONTAINING PROTEIN"/>
    <property type="match status" value="1"/>
</dbReference>
<evidence type="ECO:0000256" key="1">
    <source>
        <dbReference type="ARBA" id="ARBA00022729"/>
    </source>
</evidence>
<dbReference type="InterPro" id="IPR026444">
    <property type="entry name" value="Secre_tail"/>
</dbReference>
<protein>
    <submittedName>
        <fullName evidence="3">Carbohydrate-binding protein</fullName>
    </submittedName>
</protein>
<proteinExistence type="predicted"/>
<dbReference type="Pfam" id="PF03422">
    <property type="entry name" value="CBM_6"/>
    <property type="match status" value="2"/>
</dbReference>
<dbReference type="InterPro" id="IPR036691">
    <property type="entry name" value="Endo/exonu/phosph_ase_sf"/>
</dbReference>
<sequence length="589" mass="65908">MSFNIQQPFGTNWDNRKSNVASIFNVTQADVIGTQEAVNYQRDYIAQQTGYAWYGIARDGGDNGEGSWIFYKADKYSLDSSNSGSFWMSTTPNVPSRFEGDYNRICTYVHLIEKSSGKSFYIFNSHFPTPDLPNARLKSAKLLTEKIANRAIKSDPVYVTGDFNSTEGDAVTIWMKNGSDNAIKFRDTYRDVYPTGNVNTGFGTKFDYIYCPTDSKYNSLTSWVISSPVASDHYPIAATVRYNNSTTPPIPATQIIPGKIEAENYSNSFGIQLENTTDIGQGQNVGYLDLNDWLEYKVDVASASKYTFDLRYASNSESGKINVLIDGVYYQSTDLPITNGWQTWQTITKNIDLPAGLHTIKIEVVKGGFNLNWFNFSSQTPSGLSIPGKIEAENYSMTFGTQLENTTDTGGGQNVGYFDVNDILEYNVTVSNTGNYNFDIRIASLEKSGRLNLLVDNNYQKSIDLPITGGWQNWQTSSTTVNLTQGNHKLKFEIVKDGFNLNWFNFSNNGTSKTSSSKNIVMEESDSNTFYPNPAKDFIYFNNEYDWIVYSNAGSKVLSGRSQLVNVSSLNSGIYIVEFNGKRKKLLIN</sequence>
<dbReference type="InterPro" id="IPR008979">
    <property type="entry name" value="Galactose-bd-like_sf"/>
</dbReference>
<evidence type="ECO:0000259" key="2">
    <source>
        <dbReference type="PROSITE" id="PS51175"/>
    </source>
</evidence>
<name>A0A940X5J5_9FLAO</name>
<dbReference type="RefSeq" id="WP_210664847.1">
    <property type="nucleotide sequence ID" value="NZ_JAGFBV010000002.1"/>
</dbReference>
<keyword evidence="4" id="KW-1185">Reference proteome</keyword>
<organism evidence="3 4">
    <name type="scientific">Flavobacterium geliluteum</name>
    <dbReference type="NCBI Taxonomy" id="2816120"/>
    <lineage>
        <taxon>Bacteria</taxon>
        <taxon>Pseudomonadati</taxon>
        <taxon>Bacteroidota</taxon>
        <taxon>Flavobacteriia</taxon>
        <taxon>Flavobacteriales</taxon>
        <taxon>Flavobacteriaceae</taxon>
        <taxon>Flavobacterium</taxon>
    </lineage>
</organism>
<dbReference type="PROSITE" id="PS51175">
    <property type="entry name" value="CBM6"/>
    <property type="match status" value="2"/>
</dbReference>
<evidence type="ECO:0000313" key="3">
    <source>
        <dbReference type="EMBL" id="MBP4136804.1"/>
    </source>
</evidence>
<dbReference type="GO" id="GO:0000175">
    <property type="term" value="F:3'-5'-RNA exonuclease activity"/>
    <property type="evidence" value="ECO:0007669"/>
    <property type="project" value="TreeGrafter"/>
</dbReference>
<dbReference type="InterPro" id="IPR005135">
    <property type="entry name" value="Endo/exonuclease/phosphatase"/>
</dbReference>
<reference evidence="3 4" key="1">
    <citation type="submission" date="2021-03" db="EMBL/GenBank/DDBJ databases">
        <title>Flavobacterium Flabelliformis Sp. Nov. And Flavobacterium Geliluteum Sp. Nov., Two Novel Multidrug Resistant Psychrophilic Species Isolated From Antarctica.</title>
        <authorList>
            <person name="Kralova S."/>
            <person name="Busse H.J."/>
            <person name="Bezdicek M."/>
            <person name="Nykrynova M."/>
            <person name="Kroupova E."/>
            <person name="Krsek D."/>
            <person name="Sedlacek I."/>
        </authorList>
    </citation>
    <scope>NUCLEOTIDE SEQUENCE [LARGE SCALE GENOMIC DNA]</scope>
    <source>
        <strain evidence="3 4">P7388</strain>
    </source>
</reference>
<dbReference type="Pfam" id="PF03372">
    <property type="entry name" value="Exo_endo_phos"/>
    <property type="match status" value="1"/>
</dbReference>
<dbReference type="PANTHER" id="PTHR12121">
    <property type="entry name" value="CARBON CATABOLITE REPRESSOR PROTEIN 4"/>
    <property type="match status" value="1"/>
</dbReference>
<dbReference type="CDD" id="cd04080">
    <property type="entry name" value="CBM6_cellulase-like"/>
    <property type="match status" value="2"/>
</dbReference>
<dbReference type="SUPFAM" id="SSF49785">
    <property type="entry name" value="Galactose-binding domain-like"/>
    <property type="match status" value="2"/>
</dbReference>
<dbReference type="SUPFAM" id="SSF56219">
    <property type="entry name" value="DNase I-like"/>
    <property type="match status" value="1"/>
</dbReference>
<feature type="domain" description="CBM6" evidence="2">
    <location>
        <begin position="258"/>
        <end position="377"/>
    </location>
</feature>
<gene>
    <name evidence="3" type="ORF">J3495_01775</name>
</gene>
<dbReference type="Gene3D" id="2.60.120.260">
    <property type="entry name" value="Galactose-binding domain-like"/>
    <property type="match status" value="2"/>
</dbReference>
<accession>A0A940X5J5</accession>
<keyword evidence="1" id="KW-0732">Signal</keyword>
<dbReference type="Proteomes" id="UP000675047">
    <property type="component" value="Unassembled WGS sequence"/>
</dbReference>
<dbReference type="Gene3D" id="3.60.10.10">
    <property type="entry name" value="Endonuclease/exonuclease/phosphatase"/>
    <property type="match status" value="1"/>
</dbReference>